<organism evidence="7 8">
    <name type="scientific">Dimorphilus gyrociliatus</name>
    <dbReference type="NCBI Taxonomy" id="2664684"/>
    <lineage>
        <taxon>Eukaryota</taxon>
        <taxon>Metazoa</taxon>
        <taxon>Spiralia</taxon>
        <taxon>Lophotrochozoa</taxon>
        <taxon>Annelida</taxon>
        <taxon>Polychaeta</taxon>
        <taxon>Polychaeta incertae sedis</taxon>
        <taxon>Dinophilidae</taxon>
        <taxon>Dimorphilus</taxon>
    </lineage>
</organism>
<protein>
    <submittedName>
        <fullName evidence="7">DgyrCDS10048</fullName>
    </submittedName>
</protein>
<evidence type="ECO:0000256" key="3">
    <source>
        <dbReference type="SAM" id="MobiDB-lite"/>
    </source>
</evidence>
<dbReference type="Pfam" id="PF13927">
    <property type="entry name" value="Ig_3"/>
    <property type="match status" value="1"/>
</dbReference>
<dbReference type="InterPro" id="IPR003961">
    <property type="entry name" value="FN3_dom"/>
</dbReference>
<reference evidence="7 8" key="1">
    <citation type="submission" date="2020-08" db="EMBL/GenBank/DDBJ databases">
        <authorList>
            <person name="Hejnol A."/>
        </authorList>
    </citation>
    <scope>NUCLEOTIDE SEQUENCE [LARGE SCALE GENOMIC DNA]</scope>
</reference>
<evidence type="ECO:0000259" key="6">
    <source>
        <dbReference type="PROSITE" id="PS50853"/>
    </source>
</evidence>
<evidence type="ECO:0000313" key="8">
    <source>
        <dbReference type="Proteomes" id="UP000549394"/>
    </source>
</evidence>
<dbReference type="GO" id="GO:0098609">
    <property type="term" value="P:cell-cell adhesion"/>
    <property type="evidence" value="ECO:0007669"/>
    <property type="project" value="TreeGrafter"/>
</dbReference>
<feature type="transmembrane region" description="Helical" evidence="4">
    <location>
        <begin position="418"/>
        <end position="441"/>
    </location>
</feature>
<dbReference type="SUPFAM" id="SSF49265">
    <property type="entry name" value="Fibronectin type III"/>
    <property type="match status" value="2"/>
</dbReference>
<feature type="domain" description="Fibronectin type-III" evidence="6">
    <location>
        <begin position="315"/>
        <end position="408"/>
    </location>
</feature>
<name>A0A7I8VZ98_9ANNE</name>
<evidence type="ECO:0000313" key="7">
    <source>
        <dbReference type="EMBL" id="CAD5121549.1"/>
    </source>
</evidence>
<keyword evidence="8" id="KW-1185">Reference proteome</keyword>
<feature type="compositionally biased region" description="Basic and acidic residues" evidence="3">
    <location>
        <begin position="468"/>
        <end position="483"/>
    </location>
</feature>
<dbReference type="PANTHER" id="PTHR44170:SF56">
    <property type="entry name" value="FIBRONECTIN TYPE-III DOMAIN-CONTAINING PROTEIN"/>
    <property type="match status" value="1"/>
</dbReference>
<dbReference type="Proteomes" id="UP000549394">
    <property type="component" value="Unassembled WGS sequence"/>
</dbReference>
<evidence type="ECO:0000256" key="2">
    <source>
        <dbReference type="ARBA" id="ARBA00023157"/>
    </source>
</evidence>
<dbReference type="PROSITE" id="PS50853">
    <property type="entry name" value="FN3"/>
    <property type="match status" value="2"/>
</dbReference>
<dbReference type="SUPFAM" id="SSF48726">
    <property type="entry name" value="Immunoglobulin"/>
    <property type="match status" value="2"/>
</dbReference>
<feature type="domain" description="Ig-like" evidence="5">
    <location>
        <begin position="106"/>
        <end position="185"/>
    </location>
</feature>
<feature type="region of interest" description="Disordered" evidence="3">
    <location>
        <begin position="468"/>
        <end position="488"/>
    </location>
</feature>
<dbReference type="SMART" id="SM00408">
    <property type="entry name" value="IGc2"/>
    <property type="match status" value="2"/>
</dbReference>
<keyword evidence="4" id="KW-0472">Membrane</keyword>
<dbReference type="InterPro" id="IPR013783">
    <property type="entry name" value="Ig-like_fold"/>
</dbReference>
<dbReference type="EMBL" id="CAJFCJ010000014">
    <property type="protein sequence ID" value="CAD5121549.1"/>
    <property type="molecule type" value="Genomic_DNA"/>
</dbReference>
<dbReference type="PANTHER" id="PTHR44170">
    <property type="entry name" value="PROTEIN SIDEKICK"/>
    <property type="match status" value="1"/>
</dbReference>
<dbReference type="InterPro" id="IPR036179">
    <property type="entry name" value="Ig-like_dom_sf"/>
</dbReference>
<keyword evidence="4" id="KW-0812">Transmembrane</keyword>
<keyword evidence="4" id="KW-1133">Transmembrane helix</keyword>
<dbReference type="InterPro" id="IPR007110">
    <property type="entry name" value="Ig-like_dom"/>
</dbReference>
<dbReference type="OrthoDB" id="6234674at2759"/>
<sequence length="554" mass="63068">MIIWIMDVLQTLFFLLFQSLIYENVLMKDLTILLPRNLPGIICCSVSVILWKKNGQRLHLGNDRIYQLNSTCLAFKVVMDNDEGTYACEAKREVPEFFQVHVRDPPYFTTRPRRYYQEMVGKTISIVCEANGNPTPTLEWRKVNGEIDMKGPLIEGGRLVIADLKREDKGYFECIAKNSVATIVTSTLLIIEAVPSHKVLNVTFETAETSLYINWLPAFDSDYSELQDYFVWYRVIGRSNWTTVFVPKEQTSVAIQSLQPDTEYEFVILSRNSLGNGLFSRKFRVKTNGSGKLITNVPQNQLLPERTLKIPAATPPFPPRNVTVRPEKNYLIIRWLPPKNQTIAVHYYKVHYRTVGKLVALSEKIRNKTFYKWFGFSRGAQYRFKVKSYHNNTPSNTIEEILYDTGDPLNEGVKISKAAIGGIVGGLAFLAVAVLLALCSVKVFGKSRKQKDDALKYGDVKYFGPKSSDCRNGNRKEPERLPADEVEEESNLGESEFNHVLCSHNHLPILSSDQTSEYDRVTYDHISTFSAHLTPMAAYRSRDSLKGSVKETPI</sequence>
<feature type="domain" description="Fibronectin type-III" evidence="6">
    <location>
        <begin position="194"/>
        <end position="290"/>
    </location>
</feature>
<dbReference type="CDD" id="cd00063">
    <property type="entry name" value="FN3"/>
    <property type="match status" value="2"/>
</dbReference>
<proteinExistence type="predicted"/>
<dbReference type="Pfam" id="PF00041">
    <property type="entry name" value="fn3"/>
    <property type="match status" value="2"/>
</dbReference>
<gene>
    <name evidence="7" type="ORF">DGYR_LOCUS9492</name>
</gene>
<evidence type="ECO:0000256" key="1">
    <source>
        <dbReference type="ARBA" id="ARBA00022737"/>
    </source>
</evidence>
<dbReference type="InterPro" id="IPR003598">
    <property type="entry name" value="Ig_sub2"/>
</dbReference>
<comment type="caution">
    <text evidence="7">The sequence shown here is derived from an EMBL/GenBank/DDBJ whole genome shotgun (WGS) entry which is preliminary data.</text>
</comment>
<evidence type="ECO:0000259" key="5">
    <source>
        <dbReference type="PROSITE" id="PS50835"/>
    </source>
</evidence>
<evidence type="ECO:0000256" key="4">
    <source>
        <dbReference type="SAM" id="Phobius"/>
    </source>
</evidence>
<dbReference type="InterPro" id="IPR036116">
    <property type="entry name" value="FN3_sf"/>
</dbReference>
<keyword evidence="2" id="KW-1015">Disulfide bond</keyword>
<dbReference type="PROSITE" id="PS50835">
    <property type="entry name" value="IG_LIKE"/>
    <property type="match status" value="1"/>
</dbReference>
<dbReference type="InterPro" id="IPR003599">
    <property type="entry name" value="Ig_sub"/>
</dbReference>
<dbReference type="SMART" id="SM00060">
    <property type="entry name" value="FN3"/>
    <property type="match status" value="2"/>
</dbReference>
<dbReference type="Gene3D" id="2.60.40.10">
    <property type="entry name" value="Immunoglobulins"/>
    <property type="match status" value="4"/>
</dbReference>
<keyword evidence="1" id="KW-0677">Repeat</keyword>
<dbReference type="SMART" id="SM00409">
    <property type="entry name" value="IG"/>
    <property type="match status" value="2"/>
</dbReference>
<dbReference type="AlphaFoldDB" id="A0A7I8VZ98"/>
<accession>A0A7I8VZ98</accession>